<dbReference type="InterPro" id="IPR025405">
    <property type="entry name" value="DUF4131"/>
</dbReference>
<feature type="transmembrane region" description="Helical" evidence="6">
    <location>
        <begin position="32"/>
        <end position="49"/>
    </location>
</feature>
<keyword evidence="5 6" id="KW-0472">Membrane</keyword>
<reference evidence="8 9" key="1">
    <citation type="submission" date="2019-02" db="EMBL/GenBank/DDBJ databases">
        <title>Genomic Encyclopedia of Archaeal and Bacterial Type Strains, Phase II (KMG-II): from individual species to whole genera.</title>
        <authorList>
            <person name="Goeker M."/>
        </authorList>
    </citation>
    <scope>NUCLEOTIDE SEQUENCE [LARGE SCALE GENOMIC DNA]</scope>
    <source>
        <strain evidence="8 9">DSM 18101</strain>
    </source>
</reference>
<feature type="transmembrane region" description="Helical" evidence="6">
    <location>
        <begin position="532"/>
        <end position="553"/>
    </location>
</feature>
<evidence type="ECO:0000256" key="4">
    <source>
        <dbReference type="ARBA" id="ARBA00022989"/>
    </source>
</evidence>
<dbReference type="EMBL" id="SHKW01000001">
    <property type="protein sequence ID" value="RZU40982.1"/>
    <property type="molecule type" value="Genomic_DNA"/>
</dbReference>
<feature type="transmembrane region" description="Helical" evidence="6">
    <location>
        <begin position="470"/>
        <end position="495"/>
    </location>
</feature>
<name>A0A4Q7YT56_9BACT</name>
<gene>
    <name evidence="8" type="ORF">BDD14_2473</name>
</gene>
<evidence type="ECO:0000256" key="6">
    <source>
        <dbReference type="SAM" id="Phobius"/>
    </source>
</evidence>
<dbReference type="InterPro" id="IPR001279">
    <property type="entry name" value="Metallo-B-lactamas"/>
</dbReference>
<dbReference type="InterPro" id="IPR004477">
    <property type="entry name" value="ComEC_N"/>
</dbReference>
<dbReference type="InterPro" id="IPR035681">
    <property type="entry name" value="ComA-like_MBL"/>
</dbReference>
<dbReference type="AlphaFoldDB" id="A0A4Q7YT56"/>
<evidence type="ECO:0000313" key="8">
    <source>
        <dbReference type="EMBL" id="RZU40982.1"/>
    </source>
</evidence>
<feature type="transmembrane region" description="Helical" evidence="6">
    <location>
        <begin position="592"/>
        <end position="610"/>
    </location>
</feature>
<evidence type="ECO:0000256" key="3">
    <source>
        <dbReference type="ARBA" id="ARBA00022692"/>
    </source>
</evidence>
<feature type="transmembrane region" description="Helical" evidence="6">
    <location>
        <begin position="294"/>
        <end position="315"/>
    </location>
</feature>
<keyword evidence="3 6" id="KW-0812">Transmembrane</keyword>
<organism evidence="8 9">
    <name type="scientific">Edaphobacter modestus</name>
    <dbReference type="NCBI Taxonomy" id="388466"/>
    <lineage>
        <taxon>Bacteria</taxon>
        <taxon>Pseudomonadati</taxon>
        <taxon>Acidobacteriota</taxon>
        <taxon>Terriglobia</taxon>
        <taxon>Terriglobales</taxon>
        <taxon>Acidobacteriaceae</taxon>
        <taxon>Edaphobacter</taxon>
    </lineage>
</organism>
<protein>
    <submittedName>
        <fullName evidence="8">Competence protein ComEC</fullName>
    </submittedName>
</protein>
<dbReference type="Pfam" id="PF00753">
    <property type="entry name" value="Lactamase_B"/>
    <property type="match status" value="1"/>
</dbReference>
<evidence type="ECO:0000256" key="2">
    <source>
        <dbReference type="ARBA" id="ARBA00022475"/>
    </source>
</evidence>
<feature type="domain" description="Metallo-beta-lactamase" evidence="7">
    <location>
        <begin position="630"/>
        <end position="840"/>
    </location>
</feature>
<dbReference type="Pfam" id="PF03772">
    <property type="entry name" value="Competence"/>
    <property type="match status" value="1"/>
</dbReference>
<dbReference type="SMART" id="SM00849">
    <property type="entry name" value="Lactamase_B"/>
    <property type="match status" value="1"/>
</dbReference>
<feature type="transmembrane region" description="Helical" evidence="6">
    <location>
        <begin position="394"/>
        <end position="415"/>
    </location>
</feature>
<evidence type="ECO:0000313" key="9">
    <source>
        <dbReference type="Proteomes" id="UP000292958"/>
    </source>
</evidence>
<evidence type="ECO:0000259" key="7">
    <source>
        <dbReference type="SMART" id="SM00849"/>
    </source>
</evidence>
<evidence type="ECO:0000256" key="1">
    <source>
        <dbReference type="ARBA" id="ARBA00004651"/>
    </source>
</evidence>
<dbReference type="Proteomes" id="UP000292958">
    <property type="component" value="Unassembled WGS sequence"/>
</dbReference>
<dbReference type="NCBIfam" id="TIGR00360">
    <property type="entry name" value="ComEC_N-term"/>
    <property type="match status" value="1"/>
</dbReference>
<proteinExistence type="predicted"/>
<dbReference type="InterPro" id="IPR052159">
    <property type="entry name" value="Competence_DNA_uptake"/>
</dbReference>
<feature type="transmembrane region" description="Helical" evidence="6">
    <location>
        <begin position="9"/>
        <end position="26"/>
    </location>
</feature>
<dbReference type="Gene3D" id="3.60.15.10">
    <property type="entry name" value="Ribonuclease Z/Hydroxyacylglutathione hydrolase-like"/>
    <property type="match status" value="1"/>
</dbReference>
<keyword evidence="9" id="KW-1185">Reference proteome</keyword>
<dbReference type="SUPFAM" id="SSF56281">
    <property type="entry name" value="Metallo-hydrolase/oxidoreductase"/>
    <property type="match status" value="1"/>
</dbReference>
<feature type="transmembrane region" description="Helical" evidence="6">
    <location>
        <begin position="501"/>
        <end position="525"/>
    </location>
</feature>
<sequence>MERLQLRRAPLLAAACWFAFGIAIARHWQPPVILGTALLLLLLLAVIALRSAFRIAVFPVAALWIATGIWCWQIRPVPQAQHELLRYADGLSRMVHGHVVRIRSLATEDKPADRDNDPASPVDLVPRAAAALSIDVAVDAMEEVTPDISRMVPVKGGVRAIVISQDQALPALHCGDEVEMPLRLKIPERYRDPGAWQYADYLLAQGISAHGSVRSTKMHIMSGSGVDLRCQVYAAQSWASDRMLGLVHSAANRGLLAGMRLTEEDAGMLNAMIFGDRTRLSHTLRLGFERTGSFHLFVVSGMHVALLAGIVFWVFQRLRFRRWLATLATLALMSAYALLTGFGAPVQRALFMTTVFLLARLLTREGSVLNALGAAALAELIWSPSSLFEASFQMTFLAIVAIAGIAVPLGERTFLPYLRASRRLHELWMEPVLPPKLAQFRVMVRMWGEALAGLFGHWARLMPGAVIRALLFAAELALIGLVAEMVMALPMAVYFHRATLFALPANMLTVPVVSLLAPLAVLTFFAALLGPWVALIPAAGTALLLHGIVWIIGRVSQIQTTEVRVPAPAWWIGLVALGVWTFCCWAVRRSRAWAWVAAATLPLALAAVLWPEAPTITKGTLEVTAIDVGQGDSLLVVSPQGGTILVDAGGPVGGLNESAATTSTFDVGEEVVSPYLWSRRIRRLDVLVLSHAHSDHMGGMSAVMRNFRPRELWVAVDPDSEAYRALLHEAATLGVRVRHLSAGTSLAWSGSQLSVLAPSPRYTNSGEPANNDSLVMRLEYGKASVLLEGDAEASSEQAMLARGLTPVTLLKVGHHGSRTSTTPEFFAALAPRDAVVSVGKGNTFGHPRPEVIARIAAAGTRLYRTDEFGLTTFLMNRDGEVRQVLGAGDDEP</sequence>
<dbReference type="InterPro" id="IPR036866">
    <property type="entry name" value="RibonucZ/Hydroxyglut_hydro"/>
</dbReference>
<feature type="transmembrane region" description="Helical" evidence="6">
    <location>
        <begin position="56"/>
        <end position="75"/>
    </location>
</feature>
<comment type="caution">
    <text evidence="8">The sequence shown here is derived from an EMBL/GenBank/DDBJ whole genome shotgun (WGS) entry which is preliminary data.</text>
</comment>
<dbReference type="PANTHER" id="PTHR30619:SF1">
    <property type="entry name" value="RECOMBINATION PROTEIN 2"/>
    <property type="match status" value="1"/>
</dbReference>
<dbReference type="CDD" id="cd07731">
    <property type="entry name" value="ComA-like_MBL-fold"/>
    <property type="match status" value="1"/>
</dbReference>
<keyword evidence="4 6" id="KW-1133">Transmembrane helix</keyword>
<accession>A0A4Q7YT56</accession>
<comment type="subcellular location">
    <subcellularLocation>
        <location evidence="1">Cell membrane</location>
        <topology evidence="1">Multi-pass membrane protein</topology>
    </subcellularLocation>
</comment>
<dbReference type="GO" id="GO:0005886">
    <property type="term" value="C:plasma membrane"/>
    <property type="evidence" value="ECO:0007669"/>
    <property type="project" value="UniProtKB-SubCell"/>
</dbReference>
<keyword evidence="2" id="KW-1003">Cell membrane</keyword>
<evidence type="ECO:0000256" key="5">
    <source>
        <dbReference type="ARBA" id="ARBA00023136"/>
    </source>
</evidence>
<dbReference type="PANTHER" id="PTHR30619">
    <property type="entry name" value="DNA INTERNALIZATION/COMPETENCE PROTEIN COMEC/REC2"/>
    <property type="match status" value="1"/>
</dbReference>
<dbReference type="OrthoDB" id="9761531at2"/>
<feature type="transmembrane region" description="Helical" evidence="6">
    <location>
        <begin position="568"/>
        <end position="587"/>
    </location>
</feature>
<feature type="transmembrane region" description="Helical" evidence="6">
    <location>
        <begin position="322"/>
        <end position="339"/>
    </location>
</feature>
<dbReference type="Pfam" id="PF13567">
    <property type="entry name" value="DUF4131"/>
    <property type="match status" value="1"/>
</dbReference>